<dbReference type="InterPro" id="IPR027110">
    <property type="entry name" value="PDHB_mito-type"/>
</dbReference>
<reference evidence="5 6" key="1">
    <citation type="journal article" date="2021" name="Commun. Biol.">
        <title>The genome of Shorea leprosula (Dipterocarpaceae) highlights the ecological relevance of drought in aseasonal tropical rainforests.</title>
        <authorList>
            <person name="Ng K.K.S."/>
            <person name="Kobayashi M.J."/>
            <person name="Fawcett J.A."/>
            <person name="Hatakeyama M."/>
            <person name="Paape T."/>
            <person name="Ng C.H."/>
            <person name="Ang C.C."/>
            <person name="Tnah L.H."/>
            <person name="Lee C.T."/>
            <person name="Nishiyama T."/>
            <person name="Sese J."/>
            <person name="O'Brien M.J."/>
            <person name="Copetti D."/>
            <person name="Mohd Noor M.I."/>
            <person name="Ong R.C."/>
            <person name="Putra M."/>
            <person name="Sireger I.Z."/>
            <person name="Indrioko S."/>
            <person name="Kosugi Y."/>
            <person name="Izuno A."/>
            <person name="Isagi Y."/>
            <person name="Lee S.L."/>
            <person name="Shimizu K.K."/>
        </authorList>
    </citation>
    <scope>NUCLEOTIDE SEQUENCE [LARGE SCALE GENOMIC DNA]</scope>
    <source>
        <strain evidence="5">214</strain>
    </source>
</reference>
<accession>A0AAV5LGX6</accession>
<keyword evidence="2 4" id="KW-0560">Oxidoreductase</keyword>
<keyword evidence="3 4" id="KW-0786">Thiamine pyrophosphate</keyword>
<dbReference type="GO" id="GO:0006086">
    <property type="term" value="P:pyruvate decarboxylation to acetyl-CoA"/>
    <property type="evidence" value="ECO:0007669"/>
    <property type="project" value="InterPro"/>
</dbReference>
<sequence length="62" mass="6793">MPIIHCRYIESFPFSAEALDSSFCLPIGKAKIELEGKDVTSTAFSKMVGYALKELPLIENAA</sequence>
<comment type="catalytic activity">
    <reaction evidence="4">
        <text>N(6)-[(R)-lipoyl]-L-lysyl-[protein] + pyruvate + H(+) = N(6)-[(R)-S(8)-acetyldihydrolipoyl]-L-lysyl-[protein] + CO2</text>
        <dbReference type="Rhea" id="RHEA:19189"/>
        <dbReference type="Rhea" id="RHEA-COMP:10474"/>
        <dbReference type="Rhea" id="RHEA-COMP:10478"/>
        <dbReference type="ChEBI" id="CHEBI:15361"/>
        <dbReference type="ChEBI" id="CHEBI:15378"/>
        <dbReference type="ChEBI" id="CHEBI:16526"/>
        <dbReference type="ChEBI" id="CHEBI:83099"/>
        <dbReference type="ChEBI" id="CHEBI:83111"/>
        <dbReference type="EC" id="1.2.4.1"/>
    </reaction>
</comment>
<name>A0AAV5LGX6_9ROSI</name>
<evidence type="ECO:0000256" key="3">
    <source>
        <dbReference type="ARBA" id="ARBA00023052"/>
    </source>
</evidence>
<evidence type="ECO:0000313" key="6">
    <source>
        <dbReference type="Proteomes" id="UP001054252"/>
    </source>
</evidence>
<dbReference type="PANTHER" id="PTHR11624:SF112">
    <property type="entry name" value="PYRUVATE DEHYDROGENASE E1 COMPONENT SUBUNIT BETA-1, MITOCHONDRIAL"/>
    <property type="match status" value="1"/>
</dbReference>
<evidence type="ECO:0000313" key="5">
    <source>
        <dbReference type="EMBL" id="GKV36360.1"/>
    </source>
</evidence>
<evidence type="ECO:0000256" key="1">
    <source>
        <dbReference type="ARBA" id="ARBA00001964"/>
    </source>
</evidence>
<gene>
    <name evidence="5" type="ORF">SLEP1_g44501</name>
</gene>
<dbReference type="Proteomes" id="UP001054252">
    <property type="component" value="Unassembled WGS sequence"/>
</dbReference>
<dbReference type="PANTHER" id="PTHR11624">
    <property type="entry name" value="DEHYDROGENASE RELATED"/>
    <property type="match status" value="1"/>
</dbReference>
<dbReference type="EC" id="1.2.4.1" evidence="4"/>
<evidence type="ECO:0000256" key="4">
    <source>
        <dbReference type="RuleBase" id="RU364074"/>
    </source>
</evidence>
<comment type="cofactor">
    <cofactor evidence="1 4">
        <name>thiamine diphosphate</name>
        <dbReference type="ChEBI" id="CHEBI:58937"/>
    </cofactor>
</comment>
<protein>
    <recommendedName>
        <fullName evidence="4">Pyruvate dehydrogenase E1 component subunit beta</fullName>
        <ecNumber evidence="4">1.2.4.1</ecNumber>
    </recommendedName>
</protein>
<dbReference type="EMBL" id="BPVZ01000116">
    <property type="protein sequence ID" value="GKV36360.1"/>
    <property type="molecule type" value="Genomic_DNA"/>
</dbReference>
<comment type="caution">
    <text evidence="5">The sequence shown here is derived from an EMBL/GenBank/DDBJ whole genome shotgun (WGS) entry which is preliminary data.</text>
</comment>
<keyword evidence="6" id="KW-1185">Reference proteome</keyword>
<organism evidence="5 6">
    <name type="scientific">Rubroshorea leprosula</name>
    <dbReference type="NCBI Taxonomy" id="152421"/>
    <lineage>
        <taxon>Eukaryota</taxon>
        <taxon>Viridiplantae</taxon>
        <taxon>Streptophyta</taxon>
        <taxon>Embryophyta</taxon>
        <taxon>Tracheophyta</taxon>
        <taxon>Spermatophyta</taxon>
        <taxon>Magnoliopsida</taxon>
        <taxon>eudicotyledons</taxon>
        <taxon>Gunneridae</taxon>
        <taxon>Pentapetalae</taxon>
        <taxon>rosids</taxon>
        <taxon>malvids</taxon>
        <taxon>Malvales</taxon>
        <taxon>Dipterocarpaceae</taxon>
        <taxon>Rubroshorea</taxon>
    </lineage>
</organism>
<comment type="function">
    <text evidence="4">The pyruvate dehydrogenase complex catalyzes the overall conversion of pyruvate to acetyl-CoA and CO2.</text>
</comment>
<dbReference type="GO" id="GO:0004739">
    <property type="term" value="F:pyruvate dehydrogenase (acetyl-transferring) activity"/>
    <property type="evidence" value="ECO:0007669"/>
    <property type="project" value="UniProtKB-UniRule"/>
</dbReference>
<keyword evidence="4" id="KW-0670">Pyruvate</keyword>
<proteinExistence type="predicted"/>
<evidence type="ECO:0000256" key="2">
    <source>
        <dbReference type="ARBA" id="ARBA00023002"/>
    </source>
</evidence>
<dbReference type="AlphaFoldDB" id="A0AAV5LGX6"/>